<feature type="domain" description="GmrSD restriction endonucleases C-terminal" evidence="2">
    <location>
        <begin position="438"/>
        <end position="552"/>
    </location>
</feature>
<evidence type="ECO:0000313" key="4">
    <source>
        <dbReference type="Proteomes" id="UP000248808"/>
    </source>
</evidence>
<evidence type="ECO:0000259" key="2">
    <source>
        <dbReference type="Pfam" id="PF07510"/>
    </source>
</evidence>
<proteinExistence type="predicted"/>
<sequence>MTKLHIDKKSIGSLFSELKGKKFIIPDYQRPYKWDKEKCETLWNDIEDFSRSTEAQNEESYFLGTVVSYNNEDGNPEIIDGQQRMTSFMLLLRAFYTKLETMDDNNQNVKGLRARLEPCIWEIHRISGLVEDKSNTKIKSEVATEGEKNIFQNIIETGRIDSKNNDNYTNNYRYFLDICSEYAKNNPLAWENLCVTILEQCIILPINCDSQDTALTIFSTLNDRGLPLSDSDIFKAKIYKATSEEKRKEFVEKWKELSEICLGSGFEIDDMFRYYSHIIRGKNSDTSKEIALRKFYLNNDYIKTEKDLINELIQLAKFWACVEYPKFSESYGLELGLENRKLIQCLWSYPNEYWRYVLSVFYFNNKDSSCFNDDLNKLLKKLVSYLFVKFIDNPTVNAIKTDIFKYCVYLSGKSEDNLFIKDVDSVKDKVSTFGKSKLSRSLILLHSYLYAKGEQKELFDNDIEIEHIFPKKWQDTNYNGWLYADAESYLERLGNKIPFEKKLNIQAGNGYFGAKKVKYSDSSIYEVQCLGKYHKNDWIKDDIEEREKSMIDRLITFFKENL</sequence>
<dbReference type="PANTHER" id="PTHR35149:SF2">
    <property type="entry name" value="DUF262 DOMAIN-CONTAINING PROTEIN"/>
    <property type="match status" value="1"/>
</dbReference>
<reference evidence="3 4" key="1">
    <citation type="submission" date="2018-06" db="EMBL/GenBank/DDBJ databases">
        <authorList>
            <consortium name="Pathogen Informatics"/>
            <person name="Doyle S."/>
        </authorList>
    </citation>
    <scope>NUCLEOTIDE SEQUENCE [LARGE SCALE GENOMIC DNA]</scope>
    <source>
        <strain evidence="3 4">NCTC10839</strain>
    </source>
</reference>
<dbReference type="EMBL" id="LS483458">
    <property type="protein sequence ID" value="SQH97500.1"/>
    <property type="molecule type" value="Genomic_DNA"/>
</dbReference>
<dbReference type="InterPro" id="IPR004919">
    <property type="entry name" value="GmrSD_N"/>
</dbReference>
<dbReference type="PANTHER" id="PTHR35149">
    <property type="entry name" value="SLL5132 PROTEIN"/>
    <property type="match status" value="1"/>
</dbReference>
<dbReference type="Pfam" id="PF07510">
    <property type="entry name" value="GmrSD_C"/>
    <property type="match status" value="1"/>
</dbReference>
<name>A0A2X4RLZ1_HAEHA</name>
<protein>
    <submittedName>
        <fullName evidence="3">Uncharacterized conserved protein</fullName>
    </submittedName>
</protein>
<feature type="domain" description="GmrSD restriction endonucleases N-terminal" evidence="1">
    <location>
        <begin position="12"/>
        <end position="238"/>
    </location>
</feature>
<dbReference type="AlphaFoldDB" id="A0A2X4RLZ1"/>
<dbReference type="GeneID" id="56958002"/>
<evidence type="ECO:0000259" key="1">
    <source>
        <dbReference type="Pfam" id="PF03235"/>
    </source>
</evidence>
<organism evidence="3 4">
    <name type="scientific">Haemophilus haemolyticus</name>
    <dbReference type="NCBI Taxonomy" id="726"/>
    <lineage>
        <taxon>Bacteria</taxon>
        <taxon>Pseudomonadati</taxon>
        <taxon>Pseudomonadota</taxon>
        <taxon>Gammaproteobacteria</taxon>
        <taxon>Pasteurellales</taxon>
        <taxon>Pasteurellaceae</taxon>
        <taxon>Haemophilus</taxon>
    </lineage>
</organism>
<dbReference type="Proteomes" id="UP000248808">
    <property type="component" value="Chromosome 1"/>
</dbReference>
<accession>A0A2X4RLZ1</accession>
<dbReference type="InterPro" id="IPR011089">
    <property type="entry name" value="GmrSD_C"/>
</dbReference>
<dbReference type="Pfam" id="PF03235">
    <property type="entry name" value="GmrSD_N"/>
    <property type="match status" value="1"/>
</dbReference>
<dbReference type="RefSeq" id="WP_111696790.1">
    <property type="nucleotide sequence ID" value="NZ_LS483458.1"/>
</dbReference>
<evidence type="ECO:0000313" key="3">
    <source>
        <dbReference type="EMBL" id="SQH97500.1"/>
    </source>
</evidence>
<dbReference type="KEGG" id="hhz:NCTC10839_01416"/>
<gene>
    <name evidence="3" type="ORF">NCTC10839_01416</name>
</gene>